<reference evidence="7 8" key="1">
    <citation type="submission" date="2017-11" db="EMBL/GenBank/DDBJ databases">
        <title>Taxonomic description and genome sequences of Spirosoma HA7 sp. nov., isolated from pollen microhabitat of Corylus avellana.</title>
        <authorList>
            <person name="Ambika Manirajan B."/>
            <person name="Suarez C."/>
            <person name="Ratering S."/>
            <person name="Geissler-Plaum R."/>
            <person name="Cardinale M."/>
            <person name="Sylvia S."/>
        </authorList>
    </citation>
    <scope>NUCLEOTIDE SEQUENCE [LARGE SCALE GENOMIC DNA]</scope>
    <source>
        <strain evidence="7 8">HA7</strain>
    </source>
</reference>
<dbReference type="KEGG" id="spir:CWM47_23060"/>
<dbReference type="PANTHER" id="PTHR48090">
    <property type="entry name" value="UNDECAPRENYL-PHOSPHATE 4-DEOXY-4-FORMAMIDO-L-ARABINOSE TRANSFERASE-RELATED"/>
    <property type="match status" value="1"/>
</dbReference>
<proteinExistence type="inferred from homology"/>
<comment type="similarity">
    <text evidence="2">Belongs to the glycosyltransferase 2 family.</text>
</comment>
<evidence type="ECO:0000259" key="6">
    <source>
        <dbReference type="Pfam" id="PF00535"/>
    </source>
</evidence>
<dbReference type="PANTHER" id="PTHR48090:SF10">
    <property type="entry name" value="GLUCOSYL-3-PHOSPHOGLYCERATE SYNTHASE"/>
    <property type="match status" value="1"/>
</dbReference>
<sequence>MKCSIIIRAFNEEKHIGKLLDGIACRESQHTVEIILVDSGSTDNTVQIAEEKGAKVVRIRPDQFSFGRALNLGCQRATGDILLFASAHVYPVYTNWIDRMLAPFDDAKVGLTYGRQIGNHLSKFSEQQLFAKWFPAVSNYDQPIPFCNNANTAIRRSLWEQMSYDESLTGLEDLHWAGTIQQQGYKIAYDADAVIVHVHEETPRKIYNRYYREAIAFKRLKPHARFNAWNFVYLSATNILSDYIAAAHEGTFLTNVFDIPVFRVLQFWGTYQGYRFIGTLDRTLRERFYYPNEFFRRERADQSVQTLMKQIAYD</sequence>
<accession>A0A2K8Z3M9</accession>
<dbReference type="RefSeq" id="WP_100990535.1">
    <property type="nucleotide sequence ID" value="NZ_CP025096.1"/>
</dbReference>
<protein>
    <submittedName>
        <fullName evidence="7">Family 2 glycosyl transferase</fullName>
    </submittedName>
</protein>
<evidence type="ECO:0000313" key="7">
    <source>
        <dbReference type="EMBL" id="AUD04470.1"/>
    </source>
</evidence>
<comment type="cofactor">
    <cofactor evidence="1">
        <name>Mg(2+)</name>
        <dbReference type="ChEBI" id="CHEBI:18420"/>
    </cofactor>
</comment>
<dbReference type="Pfam" id="PF00535">
    <property type="entry name" value="Glycos_transf_2"/>
    <property type="match status" value="1"/>
</dbReference>
<evidence type="ECO:0000256" key="5">
    <source>
        <dbReference type="ARBA" id="ARBA00022842"/>
    </source>
</evidence>
<dbReference type="OrthoDB" id="9810303at2"/>
<keyword evidence="5" id="KW-0460">Magnesium</keyword>
<dbReference type="InterPro" id="IPR029044">
    <property type="entry name" value="Nucleotide-diphossugar_trans"/>
</dbReference>
<organism evidence="7 8">
    <name type="scientific">Spirosoma pollinicola</name>
    <dbReference type="NCBI Taxonomy" id="2057025"/>
    <lineage>
        <taxon>Bacteria</taxon>
        <taxon>Pseudomonadati</taxon>
        <taxon>Bacteroidota</taxon>
        <taxon>Cytophagia</taxon>
        <taxon>Cytophagales</taxon>
        <taxon>Cytophagaceae</taxon>
        <taxon>Spirosoma</taxon>
    </lineage>
</organism>
<dbReference type="Gene3D" id="3.90.550.10">
    <property type="entry name" value="Spore Coat Polysaccharide Biosynthesis Protein SpsA, Chain A"/>
    <property type="match status" value="1"/>
</dbReference>
<dbReference type="InterPro" id="IPR050256">
    <property type="entry name" value="Glycosyltransferase_2"/>
</dbReference>
<dbReference type="AlphaFoldDB" id="A0A2K8Z3M9"/>
<gene>
    <name evidence="7" type="ORF">CWM47_23060</name>
</gene>
<keyword evidence="4 7" id="KW-0808">Transferase</keyword>
<dbReference type="SUPFAM" id="SSF53448">
    <property type="entry name" value="Nucleotide-diphospho-sugar transferases"/>
    <property type="match status" value="1"/>
</dbReference>
<evidence type="ECO:0000256" key="3">
    <source>
        <dbReference type="ARBA" id="ARBA00022676"/>
    </source>
</evidence>
<dbReference type="InterPro" id="IPR001173">
    <property type="entry name" value="Glyco_trans_2-like"/>
</dbReference>
<keyword evidence="8" id="KW-1185">Reference proteome</keyword>
<dbReference type="EMBL" id="CP025096">
    <property type="protein sequence ID" value="AUD04470.1"/>
    <property type="molecule type" value="Genomic_DNA"/>
</dbReference>
<dbReference type="GO" id="GO:0016757">
    <property type="term" value="F:glycosyltransferase activity"/>
    <property type="evidence" value="ECO:0007669"/>
    <property type="project" value="UniProtKB-KW"/>
</dbReference>
<name>A0A2K8Z3M9_9BACT</name>
<evidence type="ECO:0000256" key="1">
    <source>
        <dbReference type="ARBA" id="ARBA00001946"/>
    </source>
</evidence>
<evidence type="ECO:0000256" key="4">
    <source>
        <dbReference type="ARBA" id="ARBA00022679"/>
    </source>
</evidence>
<evidence type="ECO:0000256" key="2">
    <source>
        <dbReference type="ARBA" id="ARBA00006739"/>
    </source>
</evidence>
<feature type="domain" description="Glycosyltransferase 2-like" evidence="6">
    <location>
        <begin position="4"/>
        <end position="158"/>
    </location>
</feature>
<dbReference type="Proteomes" id="UP000232883">
    <property type="component" value="Chromosome"/>
</dbReference>
<keyword evidence="3" id="KW-0328">Glycosyltransferase</keyword>
<evidence type="ECO:0000313" key="8">
    <source>
        <dbReference type="Proteomes" id="UP000232883"/>
    </source>
</evidence>